<comment type="caution">
    <text evidence="2">The sequence shown here is derived from an EMBL/GenBank/DDBJ whole genome shotgun (WGS) entry which is preliminary data.</text>
</comment>
<dbReference type="EMBL" id="AMZH03001147">
    <property type="protein sequence ID" value="RRT80409.1"/>
    <property type="molecule type" value="Genomic_DNA"/>
</dbReference>
<sequence>MIFPLDFVVDYTNNGHEPLRKQQPRLQPVVPEEKGEMRRQELRQPLILEEKKQMRRQEQQSASQVAKGNLGREEPIMRRTKPQELSVVQEKPRVMINRQNNPVIPDSGPGRSSSTLSSEQKSGNEMNHSKQQEVAALQRKPRIVLQDVSLTRC</sequence>
<evidence type="ECO:0000313" key="2">
    <source>
        <dbReference type="EMBL" id="RRT80409.1"/>
    </source>
</evidence>
<protein>
    <submittedName>
        <fullName evidence="2">Uncharacterized protein</fullName>
    </submittedName>
</protein>
<proteinExistence type="predicted"/>
<dbReference type="Proteomes" id="UP000287651">
    <property type="component" value="Unassembled WGS sequence"/>
</dbReference>
<accession>A0A427AVW8</accession>
<dbReference type="AlphaFoldDB" id="A0A427AVW8"/>
<evidence type="ECO:0000256" key="1">
    <source>
        <dbReference type="SAM" id="MobiDB-lite"/>
    </source>
</evidence>
<feature type="compositionally biased region" description="Basic and acidic residues" evidence="1">
    <location>
        <begin position="31"/>
        <end position="58"/>
    </location>
</feature>
<organism evidence="2 3">
    <name type="scientific">Ensete ventricosum</name>
    <name type="common">Abyssinian banana</name>
    <name type="synonym">Musa ensete</name>
    <dbReference type="NCBI Taxonomy" id="4639"/>
    <lineage>
        <taxon>Eukaryota</taxon>
        <taxon>Viridiplantae</taxon>
        <taxon>Streptophyta</taxon>
        <taxon>Embryophyta</taxon>
        <taxon>Tracheophyta</taxon>
        <taxon>Spermatophyta</taxon>
        <taxon>Magnoliopsida</taxon>
        <taxon>Liliopsida</taxon>
        <taxon>Zingiberales</taxon>
        <taxon>Musaceae</taxon>
        <taxon>Ensete</taxon>
    </lineage>
</organism>
<gene>
    <name evidence="2" type="ORF">B296_00000639</name>
</gene>
<reference evidence="2 3" key="1">
    <citation type="journal article" date="2014" name="Agronomy (Basel)">
        <title>A Draft Genome Sequence for Ensete ventricosum, the Drought-Tolerant Tree Against Hunger.</title>
        <authorList>
            <person name="Harrison J."/>
            <person name="Moore K.A."/>
            <person name="Paszkiewicz K."/>
            <person name="Jones T."/>
            <person name="Grant M."/>
            <person name="Ambacheew D."/>
            <person name="Muzemil S."/>
            <person name="Studholme D.J."/>
        </authorList>
    </citation>
    <scope>NUCLEOTIDE SEQUENCE [LARGE SCALE GENOMIC DNA]</scope>
</reference>
<feature type="region of interest" description="Disordered" evidence="1">
    <location>
        <begin position="13"/>
        <end position="141"/>
    </location>
</feature>
<evidence type="ECO:0000313" key="3">
    <source>
        <dbReference type="Proteomes" id="UP000287651"/>
    </source>
</evidence>
<feature type="compositionally biased region" description="Low complexity" evidence="1">
    <location>
        <begin position="107"/>
        <end position="118"/>
    </location>
</feature>
<name>A0A427AVW8_ENSVE</name>